<organism evidence="1 2">
    <name type="scientific">Paraglomus brasilianum</name>
    <dbReference type="NCBI Taxonomy" id="144538"/>
    <lineage>
        <taxon>Eukaryota</taxon>
        <taxon>Fungi</taxon>
        <taxon>Fungi incertae sedis</taxon>
        <taxon>Mucoromycota</taxon>
        <taxon>Glomeromycotina</taxon>
        <taxon>Glomeromycetes</taxon>
        <taxon>Paraglomerales</taxon>
        <taxon>Paraglomeraceae</taxon>
        <taxon>Paraglomus</taxon>
    </lineage>
</organism>
<dbReference type="Proteomes" id="UP000789739">
    <property type="component" value="Unassembled WGS sequence"/>
</dbReference>
<name>A0A9N9HGH8_9GLOM</name>
<dbReference type="OrthoDB" id="2427869at2759"/>
<dbReference type="EMBL" id="CAJVPI010005145">
    <property type="protein sequence ID" value="CAG8672157.1"/>
    <property type="molecule type" value="Genomic_DNA"/>
</dbReference>
<sequence>NKRKREAAEEGTEDKRYMKDLARIGCPSDLARTYKQSSHEPMFLNHRPLSSSGIPTELLHPIFGEFLDLCQNAEPTVEDFRFVNDLSESMSEYYDKETERAQKFRDCLKDYFRINFPCIEFDDGSRTDGTWFPNPNDNFIGMNAEVKKEPGTG</sequence>
<reference evidence="1" key="1">
    <citation type="submission" date="2021-06" db="EMBL/GenBank/DDBJ databases">
        <authorList>
            <person name="Kallberg Y."/>
            <person name="Tangrot J."/>
            <person name="Rosling A."/>
        </authorList>
    </citation>
    <scope>NUCLEOTIDE SEQUENCE</scope>
    <source>
        <strain evidence="1">BR232B</strain>
    </source>
</reference>
<keyword evidence="2" id="KW-1185">Reference proteome</keyword>
<protein>
    <submittedName>
        <fullName evidence="1">1299_t:CDS:1</fullName>
    </submittedName>
</protein>
<accession>A0A9N9HGH8</accession>
<evidence type="ECO:0000313" key="1">
    <source>
        <dbReference type="EMBL" id="CAG8672157.1"/>
    </source>
</evidence>
<gene>
    <name evidence="1" type="ORF">PBRASI_LOCUS11362</name>
</gene>
<dbReference type="AlphaFoldDB" id="A0A9N9HGH8"/>
<evidence type="ECO:0000313" key="2">
    <source>
        <dbReference type="Proteomes" id="UP000789739"/>
    </source>
</evidence>
<comment type="caution">
    <text evidence="1">The sequence shown here is derived from an EMBL/GenBank/DDBJ whole genome shotgun (WGS) entry which is preliminary data.</text>
</comment>
<feature type="non-terminal residue" evidence="1">
    <location>
        <position position="1"/>
    </location>
</feature>
<proteinExistence type="predicted"/>
<feature type="non-terminal residue" evidence="1">
    <location>
        <position position="153"/>
    </location>
</feature>